<accession>A0A2C6L4D7</accession>
<comment type="caution">
    <text evidence="2">The sequence shown here is derived from an EMBL/GenBank/DDBJ whole genome shotgun (WGS) entry which is preliminary data.</text>
</comment>
<dbReference type="GeneID" id="94426831"/>
<feature type="compositionally biased region" description="Basic residues" evidence="1">
    <location>
        <begin position="94"/>
        <end position="106"/>
    </location>
</feature>
<gene>
    <name evidence="2" type="ORF">CSUI_003422</name>
</gene>
<dbReference type="VEuPathDB" id="ToxoDB:CSUI_003422"/>
<evidence type="ECO:0000313" key="3">
    <source>
        <dbReference type="Proteomes" id="UP000221165"/>
    </source>
</evidence>
<feature type="region of interest" description="Disordered" evidence="1">
    <location>
        <begin position="120"/>
        <end position="170"/>
    </location>
</feature>
<proteinExistence type="predicted"/>
<feature type="compositionally biased region" description="Basic and acidic residues" evidence="1">
    <location>
        <begin position="132"/>
        <end position="170"/>
    </location>
</feature>
<dbReference type="RefSeq" id="XP_067924405.1">
    <property type="nucleotide sequence ID" value="XM_068063620.1"/>
</dbReference>
<reference evidence="2 3" key="1">
    <citation type="journal article" date="2017" name="Int. J. Parasitol.">
        <title>The genome of the protozoan parasite Cystoisospora suis and a reverse vaccinology approach to identify vaccine candidates.</title>
        <authorList>
            <person name="Palmieri N."/>
            <person name="Shrestha A."/>
            <person name="Ruttkowski B."/>
            <person name="Beck T."/>
            <person name="Vogl C."/>
            <person name="Tomley F."/>
            <person name="Blake D.P."/>
            <person name="Joachim A."/>
        </authorList>
    </citation>
    <scope>NUCLEOTIDE SEQUENCE [LARGE SCALE GENOMIC DNA]</scope>
    <source>
        <strain evidence="2 3">Wien I</strain>
    </source>
</reference>
<protein>
    <submittedName>
        <fullName evidence="2">Uncharacterized protein</fullName>
    </submittedName>
</protein>
<sequence length="170" mass="19952">MQRFIRVHSPSRGKMGTRRRPLLWVLLVAASLFIFTENPVPVSSVMVGGKRKALIKETKKLDKKLDKQQGYINEKRVLERQLDSGGSDREERSLRKKIKKKNKKIREKWSSIRKQVREVEKKMKKVQKKLGRYSDRKRGEAEDALRDADRAIARAHQLETDENNSSRRDD</sequence>
<organism evidence="2 3">
    <name type="scientific">Cystoisospora suis</name>
    <dbReference type="NCBI Taxonomy" id="483139"/>
    <lineage>
        <taxon>Eukaryota</taxon>
        <taxon>Sar</taxon>
        <taxon>Alveolata</taxon>
        <taxon>Apicomplexa</taxon>
        <taxon>Conoidasida</taxon>
        <taxon>Coccidia</taxon>
        <taxon>Eucoccidiorida</taxon>
        <taxon>Eimeriorina</taxon>
        <taxon>Sarcocystidae</taxon>
        <taxon>Cystoisospora</taxon>
    </lineage>
</organism>
<evidence type="ECO:0000256" key="1">
    <source>
        <dbReference type="SAM" id="MobiDB-lite"/>
    </source>
</evidence>
<feature type="region of interest" description="Disordered" evidence="1">
    <location>
        <begin position="77"/>
        <end position="107"/>
    </location>
</feature>
<name>A0A2C6L4D7_9APIC</name>
<evidence type="ECO:0000313" key="2">
    <source>
        <dbReference type="EMBL" id="PHJ22728.1"/>
    </source>
</evidence>
<feature type="compositionally biased region" description="Basic and acidic residues" evidence="1">
    <location>
        <begin position="77"/>
        <end position="93"/>
    </location>
</feature>
<keyword evidence="3" id="KW-1185">Reference proteome</keyword>
<dbReference type="EMBL" id="MIGC01001526">
    <property type="protein sequence ID" value="PHJ22728.1"/>
    <property type="molecule type" value="Genomic_DNA"/>
</dbReference>
<feature type="compositionally biased region" description="Basic residues" evidence="1">
    <location>
        <begin position="122"/>
        <end position="131"/>
    </location>
</feature>
<dbReference type="AlphaFoldDB" id="A0A2C6L4D7"/>
<dbReference type="Proteomes" id="UP000221165">
    <property type="component" value="Unassembled WGS sequence"/>
</dbReference>